<evidence type="ECO:0000313" key="2">
    <source>
        <dbReference type="EMBL" id="KIT15662.1"/>
    </source>
</evidence>
<evidence type="ECO:0000313" key="3">
    <source>
        <dbReference type="Proteomes" id="UP000032232"/>
    </source>
</evidence>
<keyword evidence="3" id="KW-1185">Reference proteome</keyword>
<proteinExistence type="predicted"/>
<dbReference type="Pfam" id="PF00665">
    <property type="entry name" value="rve"/>
    <property type="match status" value="1"/>
</dbReference>
<name>A0A0D1CLI0_9RHOB</name>
<feature type="domain" description="Integrase catalytic" evidence="1">
    <location>
        <begin position="4"/>
        <end position="82"/>
    </location>
</feature>
<dbReference type="Gene3D" id="3.30.420.10">
    <property type="entry name" value="Ribonuclease H-like superfamily/Ribonuclease H"/>
    <property type="match status" value="1"/>
</dbReference>
<dbReference type="InterPro" id="IPR001584">
    <property type="entry name" value="Integrase_cat-core"/>
</dbReference>
<evidence type="ECO:0000259" key="1">
    <source>
        <dbReference type="Pfam" id="PF00665"/>
    </source>
</evidence>
<dbReference type="Proteomes" id="UP000032232">
    <property type="component" value="Unassembled WGS sequence"/>
</dbReference>
<dbReference type="InterPro" id="IPR036397">
    <property type="entry name" value="RNaseH_sf"/>
</dbReference>
<dbReference type="SUPFAM" id="SSF53098">
    <property type="entry name" value="Ribonuclease H-like"/>
    <property type="match status" value="1"/>
</dbReference>
<sequence>MPVRNGFLYRVAIMDWATRKFSSLRLSNTMHADFCVDALNEAITKYGPPEIVNMDKGSQFMESAWITTLIEAGVGVSMDGRGRYL</sequence>
<dbReference type="STRING" id="935700.jaqu_26430"/>
<dbReference type="PATRIC" id="fig|935700.4.peg.2732"/>
<reference evidence="2 3" key="1">
    <citation type="submission" date="2015-02" db="EMBL/GenBank/DDBJ databases">
        <title>Genome Sequence of Jannaschia aquimarina DSM28248, a member of the Roseobacter clade.</title>
        <authorList>
            <person name="Voget S."/>
            <person name="Daniel R."/>
        </authorList>
    </citation>
    <scope>NUCLEOTIDE SEQUENCE [LARGE SCALE GENOMIC DNA]</scope>
    <source>
        <strain evidence="2 3">GSW-M26</strain>
    </source>
</reference>
<dbReference type="AlphaFoldDB" id="A0A0D1CLI0"/>
<organism evidence="2 3">
    <name type="scientific">Jannaschia aquimarina</name>
    <dbReference type="NCBI Taxonomy" id="935700"/>
    <lineage>
        <taxon>Bacteria</taxon>
        <taxon>Pseudomonadati</taxon>
        <taxon>Pseudomonadota</taxon>
        <taxon>Alphaproteobacteria</taxon>
        <taxon>Rhodobacterales</taxon>
        <taxon>Roseobacteraceae</taxon>
        <taxon>Jannaschia</taxon>
    </lineage>
</organism>
<accession>A0A0D1CLI0</accession>
<dbReference type="GO" id="GO:0015074">
    <property type="term" value="P:DNA integration"/>
    <property type="evidence" value="ECO:0007669"/>
    <property type="project" value="InterPro"/>
</dbReference>
<dbReference type="EMBL" id="JYFE01000047">
    <property type="protein sequence ID" value="KIT15662.1"/>
    <property type="molecule type" value="Genomic_DNA"/>
</dbReference>
<comment type="caution">
    <text evidence="2">The sequence shown here is derived from an EMBL/GenBank/DDBJ whole genome shotgun (WGS) entry which is preliminary data.</text>
</comment>
<dbReference type="InterPro" id="IPR012337">
    <property type="entry name" value="RNaseH-like_sf"/>
</dbReference>
<protein>
    <submittedName>
        <fullName evidence="2">Integrase core domain protein</fullName>
    </submittedName>
</protein>
<gene>
    <name evidence="2" type="ORF">jaqu_26430</name>
</gene>
<dbReference type="GO" id="GO:0003676">
    <property type="term" value="F:nucleic acid binding"/>
    <property type="evidence" value="ECO:0007669"/>
    <property type="project" value="InterPro"/>
</dbReference>